<dbReference type="PANTHER" id="PTHR45797:SF1">
    <property type="entry name" value="HELICASE ARIP4"/>
    <property type="match status" value="1"/>
</dbReference>
<feature type="transmembrane region" description="Helical" evidence="15">
    <location>
        <begin position="1019"/>
        <end position="1038"/>
    </location>
</feature>
<dbReference type="GO" id="GO:0004386">
    <property type="term" value="F:helicase activity"/>
    <property type="evidence" value="ECO:0007669"/>
    <property type="project" value="UniProtKB-KW"/>
</dbReference>
<feature type="region of interest" description="Disordered" evidence="14">
    <location>
        <begin position="57"/>
        <end position="87"/>
    </location>
</feature>
<dbReference type="Proteomes" id="UP000035681">
    <property type="component" value="Unplaced"/>
</dbReference>
<dbReference type="InterPro" id="IPR027417">
    <property type="entry name" value="P-loop_NTPase"/>
</dbReference>
<keyword evidence="12 15" id="KW-0472">Membrane</keyword>
<evidence type="ECO:0000256" key="12">
    <source>
        <dbReference type="ARBA" id="ARBA00023136"/>
    </source>
</evidence>
<keyword evidence="13" id="KW-0539">Nucleus</keyword>
<evidence type="ECO:0000256" key="14">
    <source>
        <dbReference type="SAM" id="MobiDB-lite"/>
    </source>
</evidence>
<evidence type="ECO:0000259" key="16">
    <source>
        <dbReference type="PROSITE" id="PS51192"/>
    </source>
</evidence>
<dbReference type="SMART" id="SM00490">
    <property type="entry name" value="HELICc"/>
    <property type="match status" value="1"/>
</dbReference>
<dbReference type="Gene3D" id="3.40.50.10810">
    <property type="entry name" value="Tandem AAA-ATPase domain"/>
    <property type="match status" value="2"/>
</dbReference>
<feature type="transmembrane region" description="Helical" evidence="15">
    <location>
        <begin position="1050"/>
        <end position="1071"/>
    </location>
</feature>
<dbReference type="Pfam" id="PF00176">
    <property type="entry name" value="SNF2-rel_dom"/>
    <property type="match status" value="1"/>
</dbReference>
<evidence type="ECO:0000313" key="19">
    <source>
        <dbReference type="WBParaSite" id="TCONS_00004650.p1"/>
    </source>
</evidence>
<feature type="region of interest" description="Disordered" evidence="14">
    <location>
        <begin position="183"/>
        <end position="218"/>
    </location>
</feature>
<dbReference type="PROSITE" id="PS51194">
    <property type="entry name" value="HELICASE_CTER"/>
    <property type="match status" value="1"/>
</dbReference>
<dbReference type="CDD" id="cd18793">
    <property type="entry name" value="SF2_C_SNF"/>
    <property type="match status" value="1"/>
</dbReference>
<keyword evidence="7" id="KW-0378">Hydrolase</keyword>
<dbReference type="Gene3D" id="3.40.50.300">
    <property type="entry name" value="P-loop containing nucleotide triphosphate hydrolases"/>
    <property type="match status" value="1"/>
</dbReference>
<evidence type="ECO:0000256" key="8">
    <source>
        <dbReference type="ARBA" id="ARBA00022806"/>
    </source>
</evidence>
<feature type="domain" description="Helicase C-terminal" evidence="17">
    <location>
        <begin position="682"/>
        <end position="860"/>
    </location>
</feature>
<dbReference type="GO" id="GO:0016887">
    <property type="term" value="F:ATP hydrolysis activity"/>
    <property type="evidence" value="ECO:0007669"/>
    <property type="project" value="InterPro"/>
</dbReference>
<dbReference type="GO" id="GO:0005524">
    <property type="term" value="F:ATP binding"/>
    <property type="evidence" value="ECO:0007669"/>
    <property type="project" value="UniProtKB-KW"/>
</dbReference>
<evidence type="ECO:0000256" key="15">
    <source>
        <dbReference type="SAM" id="Phobius"/>
    </source>
</evidence>
<evidence type="ECO:0000256" key="1">
    <source>
        <dbReference type="ARBA" id="ARBA00004123"/>
    </source>
</evidence>
<dbReference type="InterPro" id="IPR049730">
    <property type="entry name" value="SNF2/RAD54-like_C"/>
</dbReference>
<keyword evidence="10 15" id="KW-1133">Transmembrane helix</keyword>
<comment type="subcellular location">
    <subcellularLocation>
        <location evidence="2">Membrane</location>
    </subcellularLocation>
    <subcellularLocation>
        <location evidence="1">Nucleus</location>
    </subcellularLocation>
</comment>
<dbReference type="InterPro" id="IPR014001">
    <property type="entry name" value="Helicase_ATP-bd"/>
</dbReference>
<dbReference type="InterPro" id="IPR044574">
    <property type="entry name" value="ARIP4-like"/>
</dbReference>
<reference evidence="19" key="1">
    <citation type="submission" date="2024-02" db="UniProtKB">
        <authorList>
            <consortium name="WormBaseParasite"/>
        </authorList>
    </citation>
    <scope>IDENTIFICATION</scope>
</reference>
<evidence type="ECO:0000256" key="4">
    <source>
        <dbReference type="ARBA" id="ARBA00009530"/>
    </source>
</evidence>
<dbReference type="WBParaSite" id="TCONS_00004650.p1">
    <property type="protein sequence ID" value="TCONS_00004650.p1"/>
    <property type="gene ID" value="XLOC_002431"/>
</dbReference>
<keyword evidence="9" id="KW-0067">ATP-binding</keyword>
<evidence type="ECO:0000256" key="7">
    <source>
        <dbReference type="ARBA" id="ARBA00022801"/>
    </source>
</evidence>
<proteinExistence type="inferred from homology"/>
<accession>A0AAF5CZZ8</accession>
<dbReference type="SUPFAM" id="SSF52540">
    <property type="entry name" value="P-loop containing nucleoside triphosphate hydrolases"/>
    <property type="match status" value="2"/>
</dbReference>
<dbReference type="GO" id="GO:0003677">
    <property type="term" value="F:DNA binding"/>
    <property type="evidence" value="ECO:0007669"/>
    <property type="project" value="UniProtKB-KW"/>
</dbReference>
<evidence type="ECO:0000256" key="11">
    <source>
        <dbReference type="ARBA" id="ARBA00023125"/>
    </source>
</evidence>
<keyword evidence="6" id="KW-0547">Nucleotide-binding</keyword>
<evidence type="ECO:0000256" key="13">
    <source>
        <dbReference type="ARBA" id="ARBA00023242"/>
    </source>
</evidence>
<dbReference type="AlphaFoldDB" id="A0AAF5CZZ8"/>
<keyword evidence="8" id="KW-0347">Helicase</keyword>
<feature type="domain" description="Helicase ATP-binding" evidence="16">
    <location>
        <begin position="380"/>
        <end position="514"/>
    </location>
</feature>
<evidence type="ECO:0000256" key="10">
    <source>
        <dbReference type="ARBA" id="ARBA00022989"/>
    </source>
</evidence>
<dbReference type="InterPro" id="IPR001650">
    <property type="entry name" value="Helicase_C-like"/>
</dbReference>
<evidence type="ECO:0000313" key="18">
    <source>
        <dbReference type="Proteomes" id="UP000035681"/>
    </source>
</evidence>
<dbReference type="Pfam" id="PF00271">
    <property type="entry name" value="Helicase_C"/>
    <property type="match status" value="1"/>
</dbReference>
<dbReference type="InterPro" id="IPR000330">
    <property type="entry name" value="SNF2_N"/>
</dbReference>
<evidence type="ECO:0000259" key="17">
    <source>
        <dbReference type="PROSITE" id="PS51194"/>
    </source>
</evidence>
<organism evidence="18 19">
    <name type="scientific">Strongyloides stercoralis</name>
    <name type="common">Threadworm</name>
    <dbReference type="NCBI Taxonomy" id="6248"/>
    <lineage>
        <taxon>Eukaryota</taxon>
        <taxon>Metazoa</taxon>
        <taxon>Ecdysozoa</taxon>
        <taxon>Nematoda</taxon>
        <taxon>Chromadorea</taxon>
        <taxon>Rhabditida</taxon>
        <taxon>Tylenchina</taxon>
        <taxon>Panagrolaimomorpha</taxon>
        <taxon>Strongyloidoidea</taxon>
        <taxon>Strongyloididae</taxon>
        <taxon>Strongyloides</taxon>
    </lineage>
</organism>
<dbReference type="SMART" id="SM00487">
    <property type="entry name" value="DEXDc"/>
    <property type="match status" value="1"/>
</dbReference>
<keyword evidence="11" id="KW-0238">DNA-binding</keyword>
<feature type="compositionally biased region" description="Acidic residues" evidence="14">
    <location>
        <begin position="74"/>
        <end position="87"/>
    </location>
</feature>
<evidence type="ECO:0000256" key="9">
    <source>
        <dbReference type="ARBA" id="ARBA00022840"/>
    </source>
</evidence>
<evidence type="ECO:0000256" key="6">
    <source>
        <dbReference type="ARBA" id="ARBA00022741"/>
    </source>
</evidence>
<dbReference type="Pfam" id="PF01679">
    <property type="entry name" value="Pmp3"/>
    <property type="match status" value="1"/>
</dbReference>
<dbReference type="InterPro" id="IPR038718">
    <property type="entry name" value="SNF2-like_sf"/>
</dbReference>
<sequence length="1107" mass="128000">YCTIMLLYDEEDVVQGDQNLANEDEKFYVYNEIIKEGSNIITYVNKVIDEAKNSCTCSGSSNGVKPHETSNEPSLDDEDDGEDDGSLIDTIEDLCASSNIYNDIFNEKGLYNSSEDESSSIHSLSVSSDDSIINDDNIVPCTDDGAPDFSTSPNYRNNKRRRISSNSSIETIVRPKKHYKLLDSDDDVDAFSEDKDTDSNEVEEEQEEKEKVTKKVGRSSDNIETVVISSDDEGESDTLLNNKNQNKYQRRILTNDELAQSTRETKKINEVLRKEYSQRLQNKEIIHYCTESNNLPYYERKIKSIILEENEENMVRVDEAFVKVLKPHQAEGIDFLYFTTIRSLKYIDDPGNGGILAHWLLLVPTNVINNWERECDFWQSLIDEQAKKFASDKFSYNIHSNYLSIIEKWVNSSRPSIIIVGYEMFRSLIYFDRVKRNRISYTKQKLLAEKYCEYLQMYPDIVICDEAHKLKNVNSKLALAVNGIATKRRICLTGTPIQNNLREYFTMINFVRPNLLGTYKEFSNQFVNPIEKGIKEGASSYDVRLMKRRYVVLWKVLDHVINRKDASFLYSTLPPKEEYIIYCSTTTLQIKLLKELLEVFSANSRLLQIKSIMSYICTHPSILKKICVEKFDTKLYDSQDDSDLDDINDKTRISDWLKNNNFLEDVVWNNFELSSKIIILFEILRYAEVVGDKVLVFVQYRETINYIEKSLKYFAENNLWYGENHSYCQKSTKRSWKLYKDYFIITGDTSLLERSFIESRINMRGEKSSRPRLVLMTTKASSVGTNFIGANRVVLFESGFNPSDDIQALHRVYRIGQRKPTFVYRLVSQGTIEERVQERQILKEGISRCSIDKHNIRDLYNDEDIRWNKLNCIDVSSPSFCRATLPKPNDDLLSSLIIKYPKKIINYAIYDSLLENKVDEGLTEEEKEKEWDDYIQEQKRIESGEFLSGLMNFSLNNLPPPVLFPRPMMPPPSTIPLPSTIPPPSRIPPQSTIPPPPIILPSLGRLVLHPGDNSKKFCFNGFLLLPIAIFLPPLAILIDKGCGNQLFVNCLLTAFFLIPGIINAFLVLYYFENSNDYKKDNTYQKVNTDEEIYRKCKTYNNKNITIV</sequence>
<keyword evidence="5 15" id="KW-0812">Transmembrane</keyword>
<comment type="similarity">
    <text evidence="3">Belongs to the SNF2/RAD54 helicase family.</text>
</comment>
<feature type="region of interest" description="Disordered" evidence="14">
    <location>
        <begin position="135"/>
        <end position="169"/>
    </location>
</feature>
<dbReference type="PANTHER" id="PTHR45797">
    <property type="entry name" value="RAD54-LIKE"/>
    <property type="match status" value="1"/>
</dbReference>
<dbReference type="GO" id="GO:0016020">
    <property type="term" value="C:membrane"/>
    <property type="evidence" value="ECO:0007669"/>
    <property type="project" value="UniProtKB-SubCell"/>
</dbReference>
<protein>
    <submittedName>
        <fullName evidence="19">Helicase ATP-binding domain-containing protein</fullName>
    </submittedName>
</protein>
<evidence type="ECO:0000256" key="3">
    <source>
        <dbReference type="ARBA" id="ARBA00007025"/>
    </source>
</evidence>
<evidence type="ECO:0000256" key="2">
    <source>
        <dbReference type="ARBA" id="ARBA00004370"/>
    </source>
</evidence>
<name>A0AAF5CZZ8_STRER</name>
<dbReference type="InterPro" id="IPR000612">
    <property type="entry name" value="PMP3"/>
</dbReference>
<comment type="similarity">
    <text evidence="4">Belongs to the UPF0057 (PMP3) family.</text>
</comment>
<dbReference type="GO" id="GO:0005634">
    <property type="term" value="C:nucleus"/>
    <property type="evidence" value="ECO:0007669"/>
    <property type="project" value="UniProtKB-SubCell"/>
</dbReference>
<evidence type="ECO:0000256" key="5">
    <source>
        <dbReference type="ARBA" id="ARBA00022692"/>
    </source>
</evidence>
<dbReference type="PROSITE" id="PS51192">
    <property type="entry name" value="HELICASE_ATP_BIND_1"/>
    <property type="match status" value="1"/>
</dbReference>
<keyword evidence="18" id="KW-1185">Reference proteome</keyword>